<feature type="signal peptide" evidence="2">
    <location>
        <begin position="1"/>
        <end position="25"/>
    </location>
</feature>
<evidence type="ECO:0000313" key="5">
    <source>
        <dbReference type="Proteomes" id="UP000587800"/>
    </source>
</evidence>
<dbReference type="Pfam" id="PF16403">
    <property type="entry name" value="Bact_surface_Ig-like"/>
    <property type="match status" value="2"/>
</dbReference>
<feature type="chain" id="PRO_5046696859" evidence="2">
    <location>
        <begin position="26"/>
        <end position="421"/>
    </location>
</feature>
<evidence type="ECO:0000256" key="2">
    <source>
        <dbReference type="SAM" id="SignalP"/>
    </source>
</evidence>
<evidence type="ECO:0000256" key="1">
    <source>
        <dbReference type="SAM" id="MobiDB-lite"/>
    </source>
</evidence>
<keyword evidence="2" id="KW-0732">Signal</keyword>
<comment type="caution">
    <text evidence="4">The sequence shown here is derived from an EMBL/GenBank/DDBJ whole genome shotgun (WGS) entry which is preliminary data.</text>
</comment>
<evidence type="ECO:0000313" key="4">
    <source>
        <dbReference type="EMBL" id="MBC1511168.1"/>
    </source>
</evidence>
<dbReference type="InterPro" id="IPR032179">
    <property type="entry name" value="Cry22Aa_Ig-like"/>
</dbReference>
<feature type="domain" description="Pesticidal crystal protein Cry22Aa Ig-like" evidence="3">
    <location>
        <begin position="271"/>
        <end position="342"/>
    </location>
</feature>
<gene>
    <name evidence="4" type="ORF">HCJ59_14905</name>
</gene>
<dbReference type="Proteomes" id="UP000587800">
    <property type="component" value="Unassembled WGS sequence"/>
</dbReference>
<feature type="compositionally biased region" description="Pro residues" evidence="1">
    <location>
        <begin position="156"/>
        <end position="189"/>
    </location>
</feature>
<keyword evidence="5" id="KW-1185">Reference proteome</keyword>
<name>A0ABR6SZQ8_9LIST</name>
<feature type="compositionally biased region" description="Basic and acidic residues" evidence="1">
    <location>
        <begin position="46"/>
        <end position="72"/>
    </location>
</feature>
<dbReference type="Gene3D" id="2.60.40.10">
    <property type="entry name" value="Immunoglobulins"/>
    <property type="match status" value="3"/>
</dbReference>
<protein>
    <submittedName>
        <fullName evidence="4">DUF5011 domain-containing protein</fullName>
    </submittedName>
</protein>
<accession>A0ABR6SZQ8</accession>
<sequence>MNKKKRNIAIAGLCTAVLSATGIGAYLGIAEGDVTQVKTAENQSIQKKEKNPFQAKEKKTSPFQKKEASTKNPFQEEHFIAYDTGQLFENNHPTEAVKNQQEKTAALTELTNQVTEAKKKQATIIATAIDNTPVEKNIEPVATIDPTPEEPKDTPTPEPIPTPIPTPVPEPTPDPTPIPEPTPDPIPDPEPTYEAYLTVPESITIHALSSFDIQDYATATDEKGEDITSQITSTAVDTSQLGNQTIHVEVANHGVVVSMDVSVQVVNDAPTLTGVEDKVLPVTEAFDPLQGVMAEDTEEGDLTSSITVVGDVDTQTPGEYTLEYSVKDRFGEETKKTVTMTVQAEAPTFYGITDLEIPVGTTFDPREGVEVQDIYGNIEYTVTGEVDTAVPGVYTIEYQATNQYGVETTKTRQITVTESVK</sequence>
<feature type="region of interest" description="Disordered" evidence="1">
    <location>
        <begin position="136"/>
        <end position="189"/>
    </location>
</feature>
<dbReference type="InterPro" id="IPR013783">
    <property type="entry name" value="Ig-like_fold"/>
</dbReference>
<feature type="domain" description="Pesticidal crystal protein Cry22Aa Ig-like" evidence="3">
    <location>
        <begin position="348"/>
        <end position="416"/>
    </location>
</feature>
<evidence type="ECO:0000259" key="3">
    <source>
        <dbReference type="Pfam" id="PF16403"/>
    </source>
</evidence>
<reference evidence="4 5" key="1">
    <citation type="submission" date="2020-03" db="EMBL/GenBank/DDBJ databases">
        <title>Soil Listeria distribution.</title>
        <authorList>
            <person name="Liao J."/>
            <person name="Wiedmann M."/>
        </authorList>
    </citation>
    <scope>NUCLEOTIDE SEQUENCE [LARGE SCALE GENOMIC DNA]</scope>
    <source>
        <strain evidence="4 5">FSL L7-1515</strain>
    </source>
</reference>
<dbReference type="EMBL" id="JAASUB010000025">
    <property type="protein sequence ID" value="MBC1511168.1"/>
    <property type="molecule type" value="Genomic_DNA"/>
</dbReference>
<proteinExistence type="predicted"/>
<dbReference type="RefSeq" id="WP_185348418.1">
    <property type="nucleotide sequence ID" value="NZ_JAASTU010000021.1"/>
</dbReference>
<feature type="region of interest" description="Disordered" evidence="1">
    <location>
        <begin position="43"/>
        <end position="72"/>
    </location>
</feature>
<organism evidence="4 5">
    <name type="scientific">Listeria immobilis</name>
    <dbReference type="NCBI Taxonomy" id="2713502"/>
    <lineage>
        <taxon>Bacteria</taxon>
        <taxon>Bacillati</taxon>
        <taxon>Bacillota</taxon>
        <taxon>Bacilli</taxon>
        <taxon>Bacillales</taxon>
        <taxon>Listeriaceae</taxon>
        <taxon>Listeria</taxon>
    </lineage>
</organism>